<comment type="caution">
    <text evidence="2">The sequence shown here is derived from an EMBL/GenBank/DDBJ whole genome shotgun (WGS) entry which is preliminary data.</text>
</comment>
<feature type="signal peptide" evidence="1">
    <location>
        <begin position="1"/>
        <end position="20"/>
    </location>
</feature>
<sequence length="277" mass="30085">MRFCKALAAFALSVAAPAVATAQGAASDARQVDIAYEITFAGLSGFRIDVTAKFNGSTYDVESRTFKEGILRAVTMNYEGRNRAWGGFSTQGARPSAGSLSIIVGDKPRTWVAQYSGGTIQETHTPAYKPSPKNAITDEQRRGSLDPMSAALSVGLAGDTACDRTVQSNDGKRRIDILVRKIGTEPAATAGIPGAQGDVLVCEIFTKRIAGEFDEAPKEAETERERPMRIWLARMDQSQMRYPAKLEAQTGFGTIRGRILSFRERPLTPEESQAMRK</sequence>
<accession>A0ABS6II79</accession>
<evidence type="ECO:0008006" key="4">
    <source>
        <dbReference type="Google" id="ProtNLM"/>
    </source>
</evidence>
<organism evidence="2 3">
    <name type="scientific">Reyranella humidisoli</name>
    <dbReference type="NCBI Taxonomy" id="2849149"/>
    <lineage>
        <taxon>Bacteria</taxon>
        <taxon>Pseudomonadati</taxon>
        <taxon>Pseudomonadota</taxon>
        <taxon>Alphaproteobacteria</taxon>
        <taxon>Hyphomicrobiales</taxon>
        <taxon>Reyranellaceae</taxon>
        <taxon>Reyranella</taxon>
    </lineage>
</organism>
<gene>
    <name evidence="2" type="ORF">KQ910_11020</name>
</gene>
<evidence type="ECO:0000313" key="2">
    <source>
        <dbReference type="EMBL" id="MBU8874298.1"/>
    </source>
</evidence>
<name>A0ABS6II79_9HYPH</name>
<dbReference type="EMBL" id="JAHOPB010000001">
    <property type="protein sequence ID" value="MBU8874298.1"/>
    <property type="molecule type" value="Genomic_DNA"/>
</dbReference>
<reference evidence="2 3" key="1">
    <citation type="submission" date="2021-06" db="EMBL/GenBank/DDBJ databases">
        <authorList>
            <person name="Lee D.H."/>
        </authorList>
    </citation>
    <scope>NUCLEOTIDE SEQUENCE [LARGE SCALE GENOMIC DNA]</scope>
    <source>
        <strain evidence="2 3">MMS21-HV4-11</strain>
    </source>
</reference>
<keyword evidence="3" id="KW-1185">Reference proteome</keyword>
<feature type="chain" id="PRO_5047369492" description="DUF3108 domain-containing protein" evidence="1">
    <location>
        <begin position="21"/>
        <end position="277"/>
    </location>
</feature>
<protein>
    <recommendedName>
        <fullName evidence="4">DUF3108 domain-containing protein</fullName>
    </recommendedName>
</protein>
<proteinExistence type="predicted"/>
<evidence type="ECO:0000256" key="1">
    <source>
        <dbReference type="SAM" id="SignalP"/>
    </source>
</evidence>
<evidence type="ECO:0000313" key="3">
    <source>
        <dbReference type="Proteomes" id="UP000727907"/>
    </source>
</evidence>
<keyword evidence="1" id="KW-0732">Signal</keyword>
<dbReference type="RefSeq" id="WP_216959556.1">
    <property type="nucleotide sequence ID" value="NZ_JAHOPB010000001.1"/>
</dbReference>
<dbReference type="Proteomes" id="UP000727907">
    <property type="component" value="Unassembled WGS sequence"/>
</dbReference>